<keyword evidence="2" id="KW-1185">Reference proteome</keyword>
<evidence type="ECO:0000313" key="2">
    <source>
        <dbReference type="Proteomes" id="UP000805193"/>
    </source>
</evidence>
<comment type="caution">
    <text evidence="1">The sequence shown here is derived from an EMBL/GenBank/DDBJ whole genome shotgun (WGS) entry which is preliminary data.</text>
</comment>
<gene>
    <name evidence="1" type="ORF">HPB47_006546</name>
</gene>
<protein>
    <submittedName>
        <fullName evidence="1">Uncharacterized protein</fullName>
    </submittedName>
</protein>
<reference evidence="1 2" key="1">
    <citation type="journal article" date="2020" name="Cell">
        <title>Large-Scale Comparative Analyses of Tick Genomes Elucidate Their Genetic Diversity and Vector Capacities.</title>
        <authorList>
            <consortium name="Tick Genome and Microbiome Consortium (TIGMIC)"/>
            <person name="Jia N."/>
            <person name="Wang J."/>
            <person name="Shi W."/>
            <person name="Du L."/>
            <person name="Sun Y."/>
            <person name="Zhan W."/>
            <person name="Jiang J.F."/>
            <person name="Wang Q."/>
            <person name="Zhang B."/>
            <person name="Ji P."/>
            <person name="Bell-Sakyi L."/>
            <person name="Cui X.M."/>
            <person name="Yuan T.T."/>
            <person name="Jiang B.G."/>
            <person name="Yang W.F."/>
            <person name="Lam T.T."/>
            <person name="Chang Q.C."/>
            <person name="Ding S.J."/>
            <person name="Wang X.J."/>
            <person name="Zhu J.G."/>
            <person name="Ruan X.D."/>
            <person name="Zhao L."/>
            <person name="Wei J.T."/>
            <person name="Ye R.Z."/>
            <person name="Que T.C."/>
            <person name="Du C.H."/>
            <person name="Zhou Y.H."/>
            <person name="Cheng J.X."/>
            <person name="Dai P.F."/>
            <person name="Guo W.B."/>
            <person name="Han X.H."/>
            <person name="Huang E.J."/>
            <person name="Li L.F."/>
            <person name="Wei W."/>
            <person name="Gao Y.C."/>
            <person name="Liu J.Z."/>
            <person name="Shao H.Z."/>
            <person name="Wang X."/>
            <person name="Wang C.C."/>
            <person name="Yang T.C."/>
            <person name="Huo Q.B."/>
            <person name="Li W."/>
            <person name="Chen H.Y."/>
            <person name="Chen S.E."/>
            <person name="Zhou L.G."/>
            <person name="Ni X.B."/>
            <person name="Tian J.H."/>
            <person name="Sheng Y."/>
            <person name="Liu T."/>
            <person name="Pan Y.S."/>
            <person name="Xia L.Y."/>
            <person name="Li J."/>
            <person name="Zhao F."/>
            <person name="Cao W.C."/>
        </authorList>
    </citation>
    <scope>NUCLEOTIDE SEQUENCE [LARGE SCALE GENOMIC DNA]</scope>
    <source>
        <strain evidence="1">Iper-2018</strain>
    </source>
</reference>
<accession>A0AC60PAA3</accession>
<proteinExistence type="predicted"/>
<name>A0AC60PAA3_IXOPE</name>
<evidence type="ECO:0000313" key="1">
    <source>
        <dbReference type="EMBL" id="KAG0416330.1"/>
    </source>
</evidence>
<dbReference type="EMBL" id="JABSTQ010010963">
    <property type="protein sequence ID" value="KAG0416330.1"/>
    <property type="molecule type" value="Genomic_DNA"/>
</dbReference>
<dbReference type="Proteomes" id="UP000805193">
    <property type="component" value="Unassembled WGS sequence"/>
</dbReference>
<organism evidence="1 2">
    <name type="scientific">Ixodes persulcatus</name>
    <name type="common">Taiga tick</name>
    <dbReference type="NCBI Taxonomy" id="34615"/>
    <lineage>
        <taxon>Eukaryota</taxon>
        <taxon>Metazoa</taxon>
        <taxon>Ecdysozoa</taxon>
        <taxon>Arthropoda</taxon>
        <taxon>Chelicerata</taxon>
        <taxon>Arachnida</taxon>
        <taxon>Acari</taxon>
        <taxon>Parasitiformes</taxon>
        <taxon>Ixodida</taxon>
        <taxon>Ixodoidea</taxon>
        <taxon>Ixodidae</taxon>
        <taxon>Ixodinae</taxon>
        <taxon>Ixodes</taxon>
    </lineage>
</organism>
<sequence>MPAVFLDRLPLPSLQAYTVISVLLLSGSVYYAVQVTSQLEWKINAAVNLDLSTDIDTTMTVGNLTFVSGHQLTLEQFLLEHHHYIRRLLEVMYFMFQEPLCVWIRDRGKGIPGKVDDGKASADPGGVAMFHGDPEAERLGSDRVLHLGSGLIPARSKTISGIRH</sequence>